<sequence>MALSQTLNFTRAAEECNITQPAFTRAIKALEEELGGELIRREGKLSHLTDLGHRMLPLLRQCYDSAITAKALASSLKVGAAATLMLGISSSVDLSMLVPALMEMFRHFPGLQLKLRRGKSEEIAELLKSGEVDLAICDELHGWERLERWPMLTESYDLVVGVDHPLTRRNAEKLDLQVVRRERFLVHRDCELQPDQLDRSGISFDTAHKIDCVRDLEAMLAAHFGVAILPESSMRTGRTRHIALTELGLRRTIALHGVVGRPRGREAGALLNLVRATDWCAVLAKVSSYQPGGGDQVV</sequence>
<dbReference type="InterPro" id="IPR005119">
    <property type="entry name" value="LysR_subst-bd"/>
</dbReference>
<dbReference type="Proteomes" id="UP000298714">
    <property type="component" value="Chromosome"/>
</dbReference>
<evidence type="ECO:0000259" key="5">
    <source>
        <dbReference type="PROSITE" id="PS50931"/>
    </source>
</evidence>
<name>A0A4D7BTU2_9SPHN</name>
<gene>
    <name evidence="6" type="ORF">E6W36_03520</name>
</gene>
<keyword evidence="7" id="KW-1185">Reference proteome</keyword>
<dbReference type="InterPro" id="IPR000847">
    <property type="entry name" value="LysR_HTH_N"/>
</dbReference>
<dbReference type="EMBL" id="CP039704">
    <property type="protein sequence ID" value="QCI78989.1"/>
    <property type="molecule type" value="Genomic_DNA"/>
</dbReference>
<dbReference type="Pfam" id="PF03466">
    <property type="entry name" value="LysR_substrate"/>
    <property type="match status" value="1"/>
</dbReference>
<dbReference type="SUPFAM" id="SSF53850">
    <property type="entry name" value="Periplasmic binding protein-like II"/>
    <property type="match status" value="1"/>
</dbReference>
<protein>
    <submittedName>
        <fullName evidence="6">LysR family transcriptional regulator</fullName>
    </submittedName>
</protein>
<evidence type="ECO:0000256" key="2">
    <source>
        <dbReference type="ARBA" id="ARBA00023015"/>
    </source>
</evidence>
<organism evidence="6 7">
    <name type="scientific">Hankyongella ginsenosidimutans</name>
    <dbReference type="NCBI Taxonomy" id="1763828"/>
    <lineage>
        <taxon>Bacteria</taxon>
        <taxon>Pseudomonadati</taxon>
        <taxon>Pseudomonadota</taxon>
        <taxon>Alphaproteobacteria</taxon>
        <taxon>Sphingomonadales</taxon>
        <taxon>Sphingomonadaceae</taxon>
        <taxon>Hankyongella</taxon>
    </lineage>
</organism>
<dbReference type="InterPro" id="IPR036390">
    <property type="entry name" value="WH_DNA-bd_sf"/>
</dbReference>
<dbReference type="Pfam" id="PF00126">
    <property type="entry name" value="HTH_1"/>
    <property type="match status" value="1"/>
</dbReference>
<keyword evidence="2" id="KW-0805">Transcription regulation</keyword>
<dbReference type="GO" id="GO:0000976">
    <property type="term" value="F:transcription cis-regulatory region binding"/>
    <property type="evidence" value="ECO:0007669"/>
    <property type="project" value="TreeGrafter"/>
</dbReference>
<feature type="domain" description="HTH lysR-type" evidence="5">
    <location>
        <begin position="1"/>
        <end position="49"/>
    </location>
</feature>
<dbReference type="SUPFAM" id="SSF46785">
    <property type="entry name" value="Winged helix' DNA-binding domain"/>
    <property type="match status" value="1"/>
</dbReference>
<proteinExistence type="inferred from homology"/>
<dbReference type="PANTHER" id="PTHR30126">
    <property type="entry name" value="HTH-TYPE TRANSCRIPTIONAL REGULATOR"/>
    <property type="match status" value="1"/>
</dbReference>
<dbReference type="AlphaFoldDB" id="A0A4D7BTU2"/>
<evidence type="ECO:0000256" key="4">
    <source>
        <dbReference type="ARBA" id="ARBA00023163"/>
    </source>
</evidence>
<keyword evidence="4" id="KW-0804">Transcription</keyword>
<dbReference type="CDD" id="cd05466">
    <property type="entry name" value="PBP2_LTTR_substrate"/>
    <property type="match status" value="1"/>
</dbReference>
<keyword evidence="3" id="KW-0238">DNA-binding</keyword>
<evidence type="ECO:0000256" key="3">
    <source>
        <dbReference type="ARBA" id="ARBA00023125"/>
    </source>
</evidence>
<dbReference type="PANTHER" id="PTHR30126:SF40">
    <property type="entry name" value="HTH-TYPE TRANSCRIPTIONAL REGULATOR GLTR"/>
    <property type="match status" value="1"/>
</dbReference>
<comment type="similarity">
    <text evidence="1">Belongs to the LysR transcriptional regulatory family.</text>
</comment>
<evidence type="ECO:0000313" key="7">
    <source>
        <dbReference type="Proteomes" id="UP000298714"/>
    </source>
</evidence>
<evidence type="ECO:0000256" key="1">
    <source>
        <dbReference type="ARBA" id="ARBA00009437"/>
    </source>
</evidence>
<dbReference type="InterPro" id="IPR036388">
    <property type="entry name" value="WH-like_DNA-bd_sf"/>
</dbReference>
<dbReference type="KEGG" id="hgn:E6W36_03520"/>
<dbReference type="RefSeq" id="WP_222873786.1">
    <property type="nucleotide sequence ID" value="NZ_CP039704.1"/>
</dbReference>
<dbReference type="PROSITE" id="PS50931">
    <property type="entry name" value="HTH_LYSR"/>
    <property type="match status" value="1"/>
</dbReference>
<reference evidence="7" key="1">
    <citation type="submission" date="2019-04" db="EMBL/GenBank/DDBJ databases">
        <title>Complete genome sequence of Sphingomonas sp. W1-2-3.</title>
        <authorList>
            <person name="Im W.T."/>
        </authorList>
    </citation>
    <scope>NUCLEOTIDE SEQUENCE [LARGE SCALE GENOMIC DNA]</scope>
    <source>
        <strain evidence="7">W1-2-3</strain>
    </source>
</reference>
<dbReference type="Gene3D" id="3.40.190.10">
    <property type="entry name" value="Periplasmic binding protein-like II"/>
    <property type="match status" value="2"/>
</dbReference>
<dbReference type="PRINTS" id="PR00039">
    <property type="entry name" value="HTHLYSR"/>
</dbReference>
<dbReference type="Gene3D" id="1.10.10.10">
    <property type="entry name" value="Winged helix-like DNA-binding domain superfamily/Winged helix DNA-binding domain"/>
    <property type="match status" value="1"/>
</dbReference>
<accession>A0A4D7BTU2</accession>
<dbReference type="GO" id="GO:0003700">
    <property type="term" value="F:DNA-binding transcription factor activity"/>
    <property type="evidence" value="ECO:0007669"/>
    <property type="project" value="InterPro"/>
</dbReference>
<evidence type="ECO:0000313" key="6">
    <source>
        <dbReference type="EMBL" id="QCI78989.1"/>
    </source>
</evidence>